<reference evidence="9 10" key="1">
    <citation type="submission" date="2020-04" db="EMBL/GenBank/DDBJ databases">
        <title>Metagenomic profiling of ammonia- and methane-oxidizing microorganisms in a Dutch drinking water treatment plant.</title>
        <authorList>
            <person name="Poghosyan L."/>
            <person name="Leucker S."/>
        </authorList>
    </citation>
    <scope>NUCLEOTIDE SEQUENCE [LARGE SCALE GENOMIC DNA]</scope>
    <source>
        <strain evidence="9">S-RSF-IL-03</strain>
    </source>
</reference>
<evidence type="ECO:0000256" key="5">
    <source>
        <dbReference type="ARBA" id="ARBA00022692"/>
    </source>
</evidence>
<feature type="transmembrane region" description="Helical" evidence="8">
    <location>
        <begin position="172"/>
        <end position="202"/>
    </location>
</feature>
<keyword evidence="2" id="KW-1003">Cell membrane</keyword>
<evidence type="ECO:0008006" key="11">
    <source>
        <dbReference type="Google" id="ProtNLM"/>
    </source>
</evidence>
<feature type="transmembrane region" description="Helical" evidence="8">
    <location>
        <begin position="403"/>
        <end position="422"/>
    </location>
</feature>
<evidence type="ECO:0000313" key="9">
    <source>
        <dbReference type="EMBL" id="NOT34230.1"/>
    </source>
</evidence>
<dbReference type="GO" id="GO:0009103">
    <property type="term" value="P:lipopolysaccharide biosynthetic process"/>
    <property type="evidence" value="ECO:0007669"/>
    <property type="project" value="UniProtKB-ARBA"/>
</dbReference>
<feature type="transmembrane region" description="Helical" evidence="8">
    <location>
        <begin position="214"/>
        <end position="236"/>
    </location>
</feature>
<keyword evidence="6 8" id="KW-1133">Transmembrane helix</keyword>
<keyword evidence="7 8" id="KW-0472">Membrane</keyword>
<comment type="subcellular location">
    <subcellularLocation>
        <location evidence="1">Cell membrane</location>
        <topology evidence="1">Multi-pass membrane protein</topology>
    </subcellularLocation>
</comment>
<accession>A0A849SS78</accession>
<sequence>MRLSLTPNALTGPGPPHVARALLPLSTTLLVLGVALGARWVWGMLYGPVIEGDAFTYLKVAERIATGRLHEDDGGRPPVYPLFLLMLGLRPLLVQAVQGLLGAATAWLVSVMVWRGTCSVRIATLAGVTQALLPDFLAFEAILVTESLACFQVTLAALLLCMLRERPTARRAVALSVVLSTAALNKTFLIFLIPLALIAMAWTLPAPAGPVRRAGGSLAVAFVVPALLLVGSWCAWQWRAYGEFGPSTMTGFRLSQHVGGRMELAPDRFATLRDIYLKHRLAVRAETGSHINTIWAAIPEMQRATGLSYARTAQEVQTMSVVVLRADPGYYLRSVAKGWAYSWSRPMYLKEAYVHSSAALPLLRAVTRSARLFELSLNAAFLACSLALLFPGLRRRVDPAAQLPLLACLVVAGTLVAAIGEISDNGKFALPFLPIALVVVAVYGGASWNARRSR</sequence>
<dbReference type="GO" id="GO:0016763">
    <property type="term" value="F:pentosyltransferase activity"/>
    <property type="evidence" value="ECO:0007669"/>
    <property type="project" value="TreeGrafter"/>
</dbReference>
<keyword evidence="3" id="KW-0328">Glycosyltransferase</keyword>
<protein>
    <recommendedName>
        <fullName evidence="11">Glycosyltransferase RgtA/B/C/D-like domain-containing protein</fullName>
    </recommendedName>
</protein>
<feature type="transmembrane region" description="Helical" evidence="8">
    <location>
        <begin position="20"/>
        <end position="42"/>
    </location>
</feature>
<keyword evidence="4" id="KW-0808">Transferase</keyword>
<dbReference type="GO" id="GO:0005886">
    <property type="term" value="C:plasma membrane"/>
    <property type="evidence" value="ECO:0007669"/>
    <property type="project" value="UniProtKB-SubCell"/>
</dbReference>
<name>A0A849SS78_UNCEI</name>
<proteinExistence type="predicted"/>
<dbReference type="PANTHER" id="PTHR33908:SF11">
    <property type="entry name" value="MEMBRANE PROTEIN"/>
    <property type="match status" value="1"/>
</dbReference>
<evidence type="ECO:0000256" key="8">
    <source>
        <dbReference type="SAM" id="Phobius"/>
    </source>
</evidence>
<feature type="transmembrane region" description="Helical" evidence="8">
    <location>
        <begin position="92"/>
        <end position="116"/>
    </location>
</feature>
<feature type="transmembrane region" description="Helical" evidence="8">
    <location>
        <begin position="428"/>
        <end position="446"/>
    </location>
</feature>
<dbReference type="EMBL" id="JABFRW010000102">
    <property type="protein sequence ID" value="NOT34230.1"/>
    <property type="molecule type" value="Genomic_DNA"/>
</dbReference>
<keyword evidence="5 8" id="KW-0812">Transmembrane</keyword>
<organism evidence="9 10">
    <name type="scientific">Eiseniibacteriota bacterium</name>
    <dbReference type="NCBI Taxonomy" id="2212470"/>
    <lineage>
        <taxon>Bacteria</taxon>
        <taxon>Candidatus Eiseniibacteriota</taxon>
    </lineage>
</organism>
<evidence type="ECO:0000256" key="2">
    <source>
        <dbReference type="ARBA" id="ARBA00022475"/>
    </source>
</evidence>
<evidence type="ECO:0000313" key="10">
    <source>
        <dbReference type="Proteomes" id="UP000580839"/>
    </source>
</evidence>
<evidence type="ECO:0000256" key="7">
    <source>
        <dbReference type="ARBA" id="ARBA00023136"/>
    </source>
</evidence>
<evidence type="ECO:0000256" key="6">
    <source>
        <dbReference type="ARBA" id="ARBA00022989"/>
    </source>
</evidence>
<gene>
    <name evidence="9" type="ORF">HOP12_08690</name>
</gene>
<evidence type="ECO:0000256" key="1">
    <source>
        <dbReference type="ARBA" id="ARBA00004651"/>
    </source>
</evidence>
<dbReference type="InterPro" id="IPR050297">
    <property type="entry name" value="LipidA_mod_glycosyltrf_83"/>
</dbReference>
<evidence type="ECO:0000256" key="3">
    <source>
        <dbReference type="ARBA" id="ARBA00022676"/>
    </source>
</evidence>
<evidence type="ECO:0000256" key="4">
    <source>
        <dbReference type="ARBA" id="ARBA00022679"/>
    </source>
</evidence>
<dbReference type="AlphaFoldDB" id="A0A849SS78"/>
<dbReference type="PANTHER" id="PTHR33908">
    <property type="entry name" value="MANNOSYLTRANSFERASE YKCB-RELATED"/>
    <property type="match status" value="1"/>
</dbReference>
<dbReference type="Proteomes" id="UP000580839">
    <property type="component" value="Unassembled WGS sequence"/>
</dbReference>
<comment type="caution">
    <text evidence="9">The sequence shown here is derived from an EMBL/GenBank/DDBJ whole genome shotgun (WGS) entry which is preliminary data.</text>
</comment>